<dbReference type="EMBL" id="NOVD01000048">
    <property type="protein sequence ID" value="PCK23632.1"/>
    <property type="molecule type" value="Genomic_DNA"/>
</dbReference>
<dbReference type="CDD" id="cd00254">
    <property type="entry name" value="LT-like"/>
    <property type="match status" value="1"/>
</dbReference>
<comment type="similarity">
    <text evidence="1">Belongs to the peptidase C40 family.</text>
</comment>
<dbReference type="SUPFAM" id="SSF54001">
    <property type="entry name" value="Cysteine proteinases"/>
    <property type="match status" value="1"/>
</dbReference>
<dbReference type="InterPro" id="IPR023346">
    <property type="entry name" value="Lysozyme-like_dom_sf"/>
</dbReference>
<keyword evidence="3" id="KW-0378">Hydrolase</keyword>
<dbReference type="GO" id="GO:0006508">
    <property type="term" value="P:proteolysis"/>
    <property type="evidence" value="ECO:0007669"/>
    <property type="project" value="UniProtKB-KW"/>
</dbReference>
<keyword evidence="6" id="KW-1133">Transmembrane helix</keyword>
<evidence type="ECO:0000256" key="6">
    <source>
        <dbReference type="SAM" id="Phobius"/>
    </source>
</evidence>
<dbReference type="InterPro" id="IPR000064">
    <property type="entry name" value="NLP_P60_dom"/>
</dbReference>
<dbReference type="GO" id="GO:0008234">
    <property type="term" value="F:cysteine-type peptidase activity"/>
    <property type="evidence" value="ECO:0007669"/>
    <property type="project" value="UniProtKB-KW"/>
</dbReference>
<dbReference type="InterPro" id="IPR016047">
    <property type="entry name" value="M23ase_b-sheet_dom"/>
</dbReference>
<dbReference type="GO" id="GO:0004222">
    <property type="term" value="F:metalloendopeptidase activity"/>
    <property type="evidence" value="ECO:0007669"/>
    <property type="project" value="TreeGrafter"/>
</dbReference>
<feature type="domain" description="NlpC/P60" evidence="7">
    <location>
        <begin position="654"/>
        <end position="786"/>
    </location>
</feature>
<dbReference type="InterPro" id="IPR038765">
    <property type="entry name" value="Papain-like_cys_pep_sf"/>
</dbReference>
<organism evidence="8 9">
    <name type="scientific">Rhodococcus qingshengii</name>
    <dbReference type="NCBI Taxonomy" id="334542"/>
    <lineage>
        <taxon>Bacteria</taxon>
        <taxon>Bacillati</taxon>
        <taxon>Actinomycetota</taxon>
        <taxon>Actinomycetes</taxon>
        <taxon>Mycobacteriales</taxon>
        <taxon>Nocardiaceae</taxon>
        <taxon>Rhodococcus</taxon>
        <taxon>Rhodococcus erythropolis group</taxon>
    </lineage>
</organism>
<reference evidence="8 9" key="1">
    <citation type="submission" date="2017-07" db="EMBL/GenBank/DDBJ databases">
        <title>Draft sequence of Rhodococcus enclensis 23b-28.</title>
        <authorList>
            <person name="Besaury L."/>
            <person name="Sancelme M."/>
            <person name="Amato P."/>
            <person name="Lallement A."/>
            <person name="Delort A.-M."/>
        </authorList>
    </citation>
    <scope>NUCLEOTIDE SEQUENCE [LARGE SCALE GENOMIC DNA]</scope>
    <source>
        <strain evidence="8 9">23b-28</strain>
    </source>
</reference>
<dbReference type="AlphaFoldDB" id="A0A2A5J2N8"/>
<dbReference type="InterPro" id="IPR050570">
    <property type="entry name" value="Cell_wall_metabolism_enzyme"/>
</dbReference>
<evidence type="ECO:0000256" key="2">
    <source>
        <dbReference type="ARBA" id="ARBA00022670"/>
    </source>
</evidence>
<name>A0A2A5J2N8_RHOSG</name>
<evidence type="ECO:0000313" key="8">
    <source>
        <dbReference type="EMBL" id="PCK23632.1"/>
    </source>
</evidence>
<accession>A0A2A5J2N8</accession>
<evidence type="ECO:0000256" key="3">
    <source>
        <dbReference type="ARBA" id="ARBA00022801"/>
    </source>
</evidence>
<dbReference type="Gene3D" id="1.10.530.10">
    <property type="match status" value="1"/>
</dbReference>
<protein>
    <recommendedName>
        <fullName evidence="7">NlpC/P60 domain-containing protein</fullName>
    </recommendedName>
</protein>
<sequence length="786" mass="81421">MKAAAGKAKDTAGKAVNRSVETALAASTGGTASFLYRIIPKPTDSKAERQKKTQRLVLFGGGALALISMWMILTFIVSMSFLGLLSGTTAAMGAAGTAQNGSCTDFSVPRVTQGGPGGAAGVLGLPLDEKNMVVSSPFGYREIGVGTNSHDGADLAAPGIEGAPIYSVGDGEVREAGPASGYGNWIVIRHNVGGQIVDSLYGHMYDGHVFVKPGDHVTAGQHIGDVGSAGWSTGAHLHLGMYPGGWMAGQGVDPMPWLKKFQDGASAQPNAPPPSESQPSTEAPDSKASEADLAAMRPYPLDGGAQQEQTLNTEQQANVAALISSARESGLDPAGRAAVIATALSGQSTNFISQPRNGNEPVGVFAERPLGDSKIDNLINPKYAAKQFFGKLKTYGEAHPDWATQPIADVIIGVMPERASLRDQFVSWEQAAVDTVAALWTSADAQSGATSRLTSATTNPNCASGVVNMGLAPGLVPPEYVQIITEAGSICADIPPAFIAAIIEQESGWNPLVTSGGDGVNSGGAQGMTQFMPDTWTSMGKDSGLDRNGKKEAPNAPDPFNAYDSILSAGHYLCYIADLLKPKIASGEIRGDLLDLAAAGYNAGEGAVMQYGGVPPYGQTQAYVPSVRAKYEKYSQAGTAPTSEVQLVNFTGGSQFGRSVVEAAMTQMGKPYVWGGGDPNGPTMGISHPENPGTPGFDCSGLVEFATARASNGKATATGNTWAQLSQGKTIDVKDIQPGDAVFSNGTGHVAIWVGDGKVIEAPTFGQSVSINNFDLSKAENIRRYG</sequence>
<dbReference type="InterPro" id="IPR011055">
    <property type="entry name" value="Dup_hybrid_motif"/>
</dbReference>
<evidence type="ECO:0000259" key="7">
    <source>
        <dbReference type="PROSITE" id="PS51935"/>
    </source>
</evidence>
<dbReference type="SUPFAM" id="SSF53955">
    <property type="entry name" value="Lysozyme-like"/>
    <property type="match status" value="1"/>
</dbReference>
<dbReference type="CDD" id="cd12797">
    <property type="entry name" value="M23_peptidase"/>
    <property type="match status" value="1"/>
</dbReference>
<evidence type="ECO:0000256" key="1">
    <source>
        <dbReference type="ARBA" id="ARBA00007074"/>
    </source>
</evidence>
<evidence type="ECO:0000256" key="4">
    <source>
        <dbReference type="ARBA" id="ARBA00022807"/>
    </source>
</evidence>
<evidence type="ECO:0000313" key="9">
    <source>
        <dbReference type="Proteomes" id="UP000230886"/>
    </source>
</evidence>
<dbReference type="PANTHER" id="PTHR21666">
    <property type="entry name" value="PEPTIDASE-RELATED"/>
    <property type="match status" value="1"/>
</dbReference>
<keyword evidence="4" id="KW-0788">Thiol protease</keyword>
<keyword evidence="2" id="KW-0645">Protease</keyword>
<dbReference type="Pfam" id="PF00877">
    <property type="entry name" value="NLPC_P60"/>
    <property type="match status" value="1"/>
</dbReference>
<dbReference type="Pfam" id="PF01464">
    <property type="entry name" value="SLT"/>
    <property type="match status" value="1"/>
</dbReference>
<proteinExistence type="inferred from homology"/>
<keyword evidence="6" id="KW-0812">Transmembrane</keyword>
<keyword evidence="6" id="KW-0472">Membrane</keyword>
<dbReference type="Gene3D" id="3.90.1720.10">
    <property type="entry name" value="endopeptidase domain like (from Nostoc punctiforme)"/>
    <property type="match status" value="1"/>
</dbReference>
<feature type="region of interest" description="Disordered" evidence="5">
    <location>
        <begin position="257"/>
        <end position="289"/>
    </location>
</feature>
<dbReference type="InterPro" id="IPR008258">
    <property type="entry name" value="Transglycosylase_SLT_dom_1"/>
</dbReference>
<dbReference type="PANTHER" id="PTHR21666:SF270">
    <property type="entry name" value="MUREIN HYDROLASE ACTIVATOR ENVC"/>
    <property type="match status" value="1"/>
</dbReference>
<dbReference type="Proteomes" id="UP000230886">
    <property type="component" value="Unassembled WGS sequence"/>
</dbReference>
<dbReference type="SUPFAM" id="SSF51261">
    <property type="entry name" value="Duplicated hybrid motif"/>
    <property type="match status" value="1"/>
</dbReference>
<feature type="transmembrane region" description="Helical" evidence="6">
    <location>
        <begin position="56"/>
        <end position="82"/>
    </location>
</feature>
<dbReference type="Gene3D" id="2.70.70.10">
    <property type="entry name" value="Glucose Permease (Domain IIA)"/>
    <property type="match status" value="1"/>
</dbReference>
<comment type="caution">
    <text evidence="8">The sequence shown here is derived from an EMBL/GenBank/DDBJ whole genome shotgun (WGS) entry which is preliminary data.</text>
</comment>
<evidence type="ECO:0000256" key="5">
    <source>
        <dbReference type="SAM" id="MobiDB-lite"/>
    </source>
</evidence>
<dbReference type="RefSeq" id="WP_099698687.1">
    <property type="nucleotide sequence ID" value="NZ_NOVD01000048.1"/>
</dbReference>
<dbReference type="PROSITE" id="PS51935">
    <property type="entry name" value="NLPC_P60"/>
    <property type="match status" value="1"/>
</dbReference>
<dbReference type="Pfam" id="PF01551">
    <property type="entry name" value="Peptidase_M23"/>
    <property type="match status" value="1"/>
</dbReference>
<gene>
    <name evidence="8" type="ORF">CHR55_29745</name>
</gene>